<name>A0AA88UHV4_9ASTE</name>
<reference evidence="2" key="1">
    <citation type="submission" date="2022-12" db="EMBL/GenBank/DDBJ databases">
        <title>Draft genome assemblies for two species of Escallonia (Escalloniales).</title>
        <authorList>
            <person name="Chanderbali A."/>
            <person name="Dervinis C."/>
            <person name="Anghel I."/>
            <person name="Soltis D."/>
            <person name="Soltis P."/>
            <person name="Zapata F."/>
        </authorList>
    </citation>
    <scope>NUCLEOTIDE SEQUENCE</scope>
    <source>
        <strain evidence="2">UCBG92.1500</strain>
        <tissue evidence="2">Leaf</tissue>
    </source>
</reference>
<dbReference type="AlphaFoldDB" id="A0AA88UHV4"/>
<accession>A0AA88UHV4</accession>
<dbReference type="PANTHER" id="PTHR48205">
    <property type="entry name" value="OS01G0742766 PROTEIN"/>
    <property type="match status" value="1"/>
</dbReference>
<keyword evidence="3" id="KW-1185">Reference proteome</keyword>
<comment type="caution">
    <text evidence="2">The sequence shown here is derived from an EMBL/GenBank/DDBJ whole genome shotgun (WGS) entry which is preliminary data.</text>
</comment>
<evidence type="ECO:0000313" key="2">
    <source>
        <dbReference type="EMBL" id="KAK2985440.1"/>
    </source>
</evidence>
<feature type="chain" id="PRO_5041647675" evidence="1">
    <location>
        <begin position="30"/>
        <end position="134"/>
    </location>
</feature>
<proteinExistence type="predicted"/>
<organism evidence="2 3">
    <name type="scientific">Escallonia rubra</name>
    <dbReference type="NCBI Taxonomy" id="112253"/>
    <lineage>
        <taxon>Eukaryota</taxon>
        <taxon>Viridiplantae</taxon>
        <taxon>Streptophyta</taxon>
        <taxon>Embryophyta</taxon>
        <taxon>Tracheophyta</taxon>
        <taxon>Spermatophyta</taxon>
        <taxon>Magnoliopsida</taxon>
        <taxon>eudicotyledons</taxon>
        <taxon>Gunneridae</taxon>
        <taxon>Pentapetalae</taxon>
        <taxon>asterids</taxon>
        <taxon>campanulids</taxon>
        <taxon>Escalloniales</taxon>
        <taxon>Escalloniaceae</taxon>
        <taxon>Escallonia</taxon>
    </lineage>
</organism>
<feature type="signal peptide" evidence="1">
    <location>
        <begin position="1"/>
        <end position="29"/>
    </location>
</feature>
<gene>
    <name evidence="2" type="ORF">RJ640_006736</name>
</gene>
<evidence type="ECO:0000256" key="1">
    <source>
        <dbReference type="SAM" id="SignalP"/>
    </source>
</evidence>
<dbReference type="Proteomes" id="UP001187471">
    <property type="component" value="Unassembled WGS sequence"/>
</dbReference>
<keyword evidence="1" id="KW-0732">Signal</keyword>
<sequence length="134" mass="15147">MPQKCLNALFLKLFFFPFCLLVHVIKSSGVRPAVQHDRDFTVAQAHRDGCKENFKIFDSPFGNFLLPEHACSILMDESNSTTSGSVVIPKEGNRNDMGKVYRGETLLTLAAMEMKLKELNQRLKIEVEESVRKG</sequence>
<protein>
    <submittedName>
        <fullName evidence="2">Uncharacterized protein</fullName>
    </submittedName>
</protein>
<dbReference type="EMBL" id="JAVXUO010001153">
    <property type="protein sequence ID" value="KAK2985440.1"/>
    <property type="molecule type" value="Genomic_DNA"/>
</dbReference>
<evidence type="ECO:0000313" key="3">
    <source>
        <dbReference type="Proteomes" id="UP001187471"/>
    </source>
</evidence>
<dbReference type="PANTHER" id="PTHR48205:SF1">
    <property type="entry name" value="OS01G0742766 PROTEIN"/>
    <property type="match status" value="1"/>
</dbReference>